<reference evidence="2" key="1">
    <citation type="submission" date="2020-04" db="EMBL/GenBank/DDBJ databases">
        <authorList>
            <person name="Chiriac C."/>
            <person name="Salcher M."/>
            <person name="Ghai R."/>
            <person name="Kavagutti S V."/>
        </authorList>
    </citation>
    <scope>NUCLEOTIDE SEQUENCE</scope>
</reference>
<accession>A0A6J5LJ56</accession>
<dbReference type="EMBL" id="LR796294">
    <property type="protein sequence ID" value="CAB4135086.1"/>
    <property type="molecule type" value="Genomic_DNA"/>
</dbReference>
<feature type="domain" description="Phage terminase large subunit GpA ATPase" evidence="1">
    <location>
        <begin position="93"/>
        <end position="308"/>
    </location>
</feature>
<dbReference type="EMBL" id="LR796249">
    <property type="protein sequence ID" value="CAB4131659.1"/>
    <property type="molecule type" value="Genomic_DNA"/>
</dbReference>
<dbReference type="GO" id="GO:0016887">
    <property type="term" value="F:ATP hydrolysis activity"/>
    <property type="evidence" value="ECO:0007669"/>
    <property type="project" value="InterPro"/>
</dbReference>
<evidence type="ECO:0000313" key="2">
    <source>
        <dbReference type="EMBL" id="CAB4131659.1"/>
    </source>
</evidence>
<proteinExistence type="predicted"/>
<dbReference type="Pfam" id="PF05876">
    <property type="entry name" value="GpA_ATPase"/>
    <property type="match status" value="1"/>
</dbReference>
<dbReference type="Gene3D" id="3.30.420.240">
    <property type="match status" value="1"/>
</dbReference>
<dbReference type="Gene3D" id="3.40.50.300">
    <property type="entry name" value="P-loop containing nucleotide triphosphate hydrolases"/>
    <property type="match status" value="1"/>
</dbReference>
<gene>
    <name evidence="2" type="ORF">UFOVP127_203</name>
    <name evidence="3" type="ORF">UFOVP276_66</name>
</gene>
<dbReference type="InterPro" id="IPR027417">
    <property type="entry name" value="P-loop_NTPase"/>
</dbReference>
<sequence length="606" mass="69135">MATIRIDEADILGDARAIPLSHSMDGSDVPSFDYNEAGEAQDFGIDLEPEDIDEGAANGSDELIGVSPSDFAETVIRVPEAGRISDFSFEGREYLKQIYNTPARKVLLQCGRQVEKSTTLGNRLLCYASLINNFRSLYVAPSAEQAKVFSNDRIKDVIDASPMLRSYTSSKINQAVFFKKFINYSQIRLRYAYLNADRCRGIPSDMVLIDELQDILVDNIPVIEQCAFHSCYKIFLYSGTPKSVDNTIAHYWSEFSTQNEWVVPCERHGLPSDSSTWHWNVLAEKNIGSAGLICDRCGELINARHPMAQWAALNPMTEDNKDKVTFEGYRVPQIMVPWVDWEEVTIAQEQYSRSQFMNEKLGMSYDSGVRPITRAQIQAICRPELEMSDIEEFKRLSQGRAVYAGVDWGPGESASYTHVSFGGYLGSGNFTIFWCHRFTGQDLDPERQLDLVTQMLSQLQVRIIGVDYGGGFYPNDKLIKRFGAHKVMKYQYNPRQKKKIYWEPNLKRWMVHRTEVMSDLFNAMKAKKIDLPRWEDYKEPHASDVLNIFTEYNDRLRINEYKKPPGKTDDAFHSHLLCLLAACLENPRPDIFAPMQDTGLAENYDG</sequence>
<evidence type="ECO:0000313" key="3">
    <source>
        <dbReference type="EMBL" id="CAB4135086.1"/>
    </source>
</evidence>
<organism evidence="2">
    <name type="scientific">uncultured Caudovirales phage</name>
    <dbReference type="NCBI Taxonomy" id="2100421"/>
    <lineage>
        <taxon>Viruses</taxon>
        <taxon>Duplodnaviria</taxon>
        <taxon>Heunggongvirae</taxon>
        <taxon>Uroviricota</taxon>
        <taxon>Caudoviricetes</taxon>
        <taxon>Peduoviridae</taxon>
        <taxon>Maltschvirus</taxon>
        <taxon>Maltschvirus maltsch</taxon>
    </lineage>
</organism>
<dbReference type="InterPro" id="IPR046453">
    <property type="entry name" value="GpA_ATPase"/>
</dbReference>
<evidence type="ECO:0000259" key="1">
    <source>
        <dbReference type="Pfam" id="PF05876"/>
    </source>
</evidence>
<name>A0A6J5LJ56_9CAUD</name>
<protein>
    <submittedName>
        <fullName evidence="2">Bacteriophage lambda, GpA</fullName>
    </submittedName>
</protein>